<keyword evidence="2" id="KW-0186">Copper</keyword>
<dbReference type="InterPro" id="IPR038390">
    <property type="entry name" value="Metal_Tscrpt_repr_sf"/>
</dbReference>
<evidence type="ECO:0000313" key="3">
    <source>
        <dbReference type="EMBL" id="ABG03111.1"/>
    </source>
</evidence>
<dbReference type="GO" id="GO:0046872">
    <property type="term" value="F:metal ion binding"/>
    <property type="evidence" value="ECO:0007669"/>
    <property type="project" value="InterPro"/>
</dbReference>
<comment type="similarity">
    <text evidence="1">Belongs to the CsoR family.</text>
</comment>
<accession>Q1AZR7</accession>
<proteinExistence type="inferred from homology"/>
<keyword evidence="4" id="KW-1185">Reference proteome</keyword>
<dbReference type="GO" id="GO:0045892">
    <property type="term" value="P:negative regulation of DNA-templated transcription"/>
    <property type="evidence" value="ECO:0007669"/>
    <property type="project" value="UniProtKB-ARBA"/>
</dbReference>
<protein>
    <recommendedName>
        <fullName evidence="5">Transcriptional regulator</fullName>
    </recommendedName>
</protein>
<dbReference type="PANTHER" id="PTHR33677:SF3">
    <property type="entry name" value="COPPER-SENSING TRANSCRIPTIONAL REPRESSOR RICR"/>
    <property type="match status" value="1"/>
</dbReference>
<dbReference type="Pfam" id="PF02583">
    <property type="entry name" value="Trns_repr_metal"/>
    <property type="match status" value="1"/>
</dbReference>
<evidence type="ECO:0000256" key="1">
    <source>
        <dbReference type="ARBA" id="ARBA00005428"/>
    </source>
</evidence>
<dbReference type="GO" id="GO:0003677">
    <property type="term" value="F:DNA binding"/>
    <property type="evidence" value="ECO:0007669"/>
    <property type="project" value="InterPro"/>
</dbReference>
<dbReference type="CDD" id="cd10148">
    <property type="entry name" value="CsoR-like_DUF156"/>
    <property type="match status" value="1"/>
</dbReference>
<evidence type="ECO:0008006" key="5">
    <source>
        <dbReference type="Google" id="ProtNLM"/>
    </source>
</evidence>
<dbReference type="EMBL" id="CP000386">
    <property type="protein sequence ID" value="ABG03111.1"/>
    <property type="molecule type" value="Genomic_DNA"/>
</dbReference>
<dbReference type="AlphaFoldDB" id="Q1AZR7"/>
<dbReference type="OrthoDB" id="9811244at2"/>
<dbReference type="PhylomeDB" id="Q1AZR7"/>
<reference evidence="3 4" key="1">
    <citation type="submission" date="2006-06" db="EMBL/GenBank/DDBJ databases">
        <title>Complete sequence of Rubrobacter xylanophilus DSM 9941.</title>
        <authorList>
            <consortium name="US DOE Joint Genome Institute"/>
            <person name="Copeland A."/>
            <person name="Lucas S."/>
            <person name="Lapidus A."/>
            <person name="Barry K."/>
            <person name="Detter J.C."/>
            <person name="Glavina del Rio T."/>
            <person name="Hammon N."/>
            <person name="Israni S."/>
            <person name="Dalin E."/>
            <person name="Tice H."/>
            <person name="Pitluck S."/>
            <person name="Munk A.C."/>
            <person name="Brettin T."/>
            <person name="Bruce D."/>
            <person name="Han C."/>
            <person name="Tapia R."/>
            <person name="Gilna P."/>
            <person name="Schmutz J."/>
            <person name="Larimer F."/>
            <person name="Land M."/>
            <person name="Hauser L."/>
            <person name="Kyrpides N."/>
            <person name="Lykidis A."/>
            <person name="da Costa M.S."/>
            <person name="Rainey F.A."/>
            <person name="Empadinhas N."/>
            <person name="Jolivet E."/>
            <person name="Battista J.R."/>
            <person name="Richardson P."/>
        </authorList>
    </citation>
    <scope>NUCLEOTIDE SEQUENCE [LARGE SCALE GENOMIC DNA]</scope>
    <source>
        <strain evidence="4">DSM 9941 / NBRC 16129 / PRD-1</strain>
    </source>
</reference>
<dbReference type="STRING" id="266117.Rxyl_0132"/>
<dbReference type="InterPro" id="IPR003735">
    <property type="entry name" value="Metal_Tscrpt_repr"/>
</dbReference>
<evidence type="ECO:0000313" key="4">
    <source>
        <dbReference type="Proteomes" id="UP000006637"/>
    </source>
</evidence>
<dbReference type="HOGENOM" id="CLU_130332_0_1_11"/>
<gene>
    <name evidence="3" type="ordered locus">Rxyl_0132</name>
</gene>
<name>Q1AZR7_RUBXD</name>
<dbReference type="eggNOG" id="COG1937">
    <property type="taxonomic scope" value="Bacteria"/>
</dbReference>
<dbReference type="Proteomes" id="UP000006637">
    <property type="component" value="Chromosome"/>
</dbReference>
<dbReference type="KEGG" id="rxy:Rxyl_0132"/>
<evidence type="ECO:0000256" key="2">
    <source>
        <dbReference type="ARBA" id="ARBA00023008"/>
    </source>
</evidence>
<organism evidence="3 4">
    <name type="scientific">Rubrobacter xylanophilus (strain DSM 9941 / JCM 11954 / NBRC 16129 / PRD-1)</name>
    <dbReference type="NCBI Taxonomy" id="266117"/>
    <lineage>
        <taxon>Bacteria</taxon>
        <taxon>Bacillati</taxon>
        <taxon>Actinomycetota</taxon>
        <taxon>Rubrobacteria</taxon>
        <taxon>Rubrobacterales</taxon>
        <taxon>Rubrobacteraceae</taxon>
        <taxon>Rubrobacter</taxon>
    </lineage>
</organism>
<sequence>MREEGGVRQGQAHGYIKADHKENLLLRLRRIEGQVRGVQGMVEREEYCIDIITQISSLIAASERVAALVLKDHMEHCVRAAIEDGEQADRKIEELTAAVERFLKLDRR</sequence>
<dbReference type="RefSeq" id="WP_011563129.1">
    <property type="nucleotide sequence ID" value="NC_008148.1"/>
</dbReference>
<dbReference type="Gene3D" id="1.20.58.1000">
    <property type="entry name" value="Metal-sensitive repressor, helix protomer"/>
    <property type="match status" value="1"/>
</dbReference>
<dbReference type="PANTHER" id="PTHR33677">
    <property type="entry name" value="TRANSCRIPTIONAL REPRESSOR FRMR-RELATED"/>
    <property type="match status" value="1"/>
</dbReference>